<keyword evidence="7" id="KW-0915">Sodium</keyword>
<keyword evidence="8 12" id="KW-0406">Ion transport</keyword>
<keyword evidence="10 12" id="KW-0739">Sodium transport</keyword>
<evidence type="ECO:0000256" key="7">
    <source>
        <dbReference type="ARBA" id="ARBA00023053"/>
    </source>
</evidence>
<keyword evidence="3 12" id="KW-0813">Transport</keyword>
<keyword evidence="4 12" id="KW-0894">Sodium channel</keyword>
<evidence type="ECO:0000313" key="14">
    <source>
        <dbReference type="EMBL" id="CAD7084021.1"/>
    </source>
</evidence>
<dbReference type="Gene3D" id="1.10.287.820">
    <property type="entry name" value="Acid-sensing ion channel domain"/>
    <property type="match status" value="1"/>
</dbReference>
<accession>A0A7R8UNB8</accession>
<dbReference type="Proteomes" id="UP000594454">
    <property type="component" value="Chromosome 3"/>
</dbReference>
<dbReference type="PANTHER" id="PTHR11690:SF288">
    <property type="entry name" value="AMILORIDE-SENSITIVE NA+ CHANNEL-RELATED"/>
    <property type="match status" value="1"/>
</dbReference>
<dbReference type="GO" id="GO:0005886">
    <property type="term" value="C:plasma membrane"/>
    <property type="evidence" value="ECO:0007669"/>
    <property type="project" value="TreeGrafter"/>
</dbReference>
<dbReference type="Pfam" id="PF00858">
    <property type="entry name" value="ASC"/>
    <property type="match status" value="1"/>
</dbReference>
<dbReference type="InterPro" id="IPR001873">
    <property type="entry name" value="ENaC"/>
</dbReference>
<dbReference type="EMBL" id="LR899011">
    <property type="protein sequence ID" value="CAD7084021.1"/>
    <property type="molecule type" value="Genomic_DNA"/>
</dbReference>
<keyword evidence="15" id="KW-1185">Reference proteome</keyword>
<evidence type="ECO:0000256" key="3">
    <source>
        <dbReference type="ARBA" id="ARBA00022448"/>
    </source>
</evidence>
<evidence type="ECO:0000256" key="1">
    <source>
        <dbReference type="ARBA" id="ARBA00004141"/>
    </source>
</evidence>
<name>A0A7R8UNB8_HERIL</name>
<dbReference type="InterPro" id="IPR020903">
    <property type="entry name" value="ENaC_CS"/>
</dbReference>
<dbReference type="FunCoup" id="A0A7R8UNB8">
    <property type="interactions" value="14"/>
</dbReference>
<dbReference type="AlphaFoldDB" id="A0A7R8UNB8"/>
<organism evidence="14 15">
    <name type="scientific">Hermetia illucens</name>
    <name type="common">Black soldier fly</name>
    <dbReference type="NCBI Taxonomy" id="343691"/>
    <lineage>
        <taxon>Eukaryota</taxon>
        <taxon>Metazoa</taxon>
        <taxon>Ecdysozoa</taxon>
        <taxon>Arthropoda</taxon>
        <taxon>Hexapoda</taxon>
        <taxon>Insecta</taxon>
        <taxon>Pterygota</taxon>
        <taxon>Neoptera</taxon>
        <taxon>Endopterygota</taxon>
        <taxon>Diptera</taxon>
        <taxon>Brachycera</taxon>
        <taxon>Stratiomyomorpha</taxon>
        <taxon>Stratiomyidae</taxon>
        <taxon>Hermetiinae</taxon>
        <taxon>Hermetia</taxon>
    </lineage>
</organism>
<dbReference type="GO" id="GO:0015280">
    <property type="term" value="F:ligand-gated sodium channel activity"/>
    <property type="evidence" value="ECO:0007669"/>
    <property type="project" value="TreeGrafter"/>
</dbReference>
<evidence type="ECO:0000256" key="4">
    <source>
        <dbReference type="ARBA" id="ARBA00022461"/>
    </source>
</evidence>
<evidence type="ECO:0000256" key="5">
    <source>
        <dbReference type="ARBA" id="ARBA00022692"/>
    </source>
</evidence>
<keyword evidence="11 12" id="KW-0407">Ion channel</keyword>
<evidence type="ECO:0000256" key="6">
    <source>
        <dbReference type="ARBA" id="ARBA00022989"/>
    </source>
</evidence>
<comment type="similarity">
    <text evidence="2 12">Belongs to the amiloride-sensitive sodium channel (TC 1.A.6) family.</text>
</comment>
<reference evidence="14 15" key="1">
    <citation type="submission" date="2020-11" db="EMBL/GenBank/DDBJ databases">
        <authorList>
            <person name="Wallbank WR R."/>
            <person name="Pardo Diaz C."/>
            <person name="Kozak K."/>
            <person name="Martin S."/>
            <person name="Jiggins C."/>
            <person name="Moest M."/>
            <person name="Warren A I."/>
            <person name="Generalovic N T."/>
            <person name="Byers J.R.P. K."/>
            <person name="Montejo-Kovacevich G."/>
            <person name="Yen C E."/>
        </authorList>
    </citation>
    <scope>NUCLEOTIDE SEQUENCE [LARGE SCALE GENOMIC DNA]</scope>
</reference>
<evidence type="ECO:0000256" key="10">
    <source>
        <dbReference type="ARBA" id="ARBA00023201"/>
    </source>
</evidence>
<comment type="subcellular location">
    <subcellularLocation>
        <location evidence="1">Membrane</location>
        <topology evidence="1">Multi-pass membrane protein</topology>
    </subcellularLocation>
</comment>
<proteinExistence type="inferred from homology"/>
<gene>
    <name evidence="14" type="ORF">HERILL_LOCUS6939</name>
</gene>
<keyword evidence="5 12" id="KW-0812">Transmembrane</keyword>
<evidence type="ECO:0000256" key="12">
    <source>
        <dbReference type="RuleBase" id="RU000679"/>
    </source>
</evidence>
<feature type="transmembrane region" description="Helical" evidence="13">
    <location>
        <begin position="75"/>
        <end position="96"/>
    </location>
</feature>
<dbReference type="PANTHER" id="PTHR11690">
    <property type="entry name" value="AMILORIDE-SENSITIVE SODIUM CHANNEL-RELATED"/>
    <property type="match status" value="1"/>
</dbReference>
<protein>
    <recommendedName>
        <fullName evidence="16">Sodium channel protein Nach</fullName>
    </recommendedName>
</protein>
<evidence type="ECO:0000256" key="9">
    <source>
        <dbReference type="ARBA" id="ARBA00023136"/>
    </source>
</evidence>
<evidence type="ECO:0008006" key="16">
    <source>
        <dbReference type="Google" id="ProtNLM"/>
    </source>
</evidence>
<keyword evidence="6 13" id="KW-1133">Transmembrane helix</keyword>
<dbReference type="PROSITE" id="PS01206">
    <property type="entry name" value="ASC"/>
    <property type="match status" value="1"/>
</dbReference>
<evidence type="ECO:0000256" key="2">
    <source>
        <dbReference type="ARBA" id="ARBA00007193"/>
    </source>
</evidence>
<evidence type="ECO:0000256" key="11">
    <source>
        <dbReference type="ARBA" id="ARBA00023303"/>
    </source>
</evidence>
<evidence type="ECO:0000256" key="13">
    <source>
        <dbReference type="SAM" id="Phobius"/>
    </source>
</evidence>
<keyword evidence="9 13" id="KW-0472">Membrane</keyword>
<evidence type="ECO:0000256" key="8">
    <source>
        <dbReference type="ARBA" id="ARBA00023065"/>
    </source>
</evidence>
<sequence>MPFKEDSRCLRKNFLSREKRSNFWNTRVVAEKNETDAQEDSAYGIGSFLKMYLLRSSFHGVRYVVENELKLFERFIWVCIMILSIFFTVYISILLANRFNNSPLQTVIESIDYPLGNILFPAITICFSNRVDWSKIDEAAEIFIPNGTKEVKDLFQGFTSKLESFEFGNFLPFREFENVSLEPLDSINISELMEFMSYPCEDHFSDCRILYWYAKCCRDLIPQKSEFGFCHSFNTNGLNGSIYDLPLRSSLAGWEYGIDLTAIPGSPESRVPGSINPNGVKVSICIDQLFHPFAWPNSGLFIPGGHALLVKLTPLLSYATPSTRRYDPKSRGCIFADEATDSKYLKLPGFEYSRSNCLSACRQNYLVDRCNCTLEAFFPIGNYTPCKASDFKCLVKNNHFFNLETFKIDGDTANKNQSGMVCFCPPDCESLVYQAETPEWPYSE</sequence>
<dbReference type="OrthoDB" id="5874059at2759"/>
<dbReference type="InParanoid" id="A0A7R8UNB8"/>
<evidence type="ECO:0000313" key="15">
    <source>
        <dbReference type="Proteomes" id="UP000594454"/>
    </source>
</evidence>